<accession>A0A423LM94</accession>
<proteinExistence type="predicted"/>
<dbReference type="Pfam" id="PF11188">
    <property type="entry name" value="DUF2975"/>
    <property type="match status" value="1"/>
</dbReference>
<keyword evidence="1" id="KW-0812">Transmembrane</keyword>
<evidence type="ECO:0000313" key="3">
    <source>
        <dbReference type="Proteomes" id="UP000285757"/>
    </source>
</evidence>
<feature type="transmembrane region" description="Helical" evidence="1">
    <location>
        <begin position="155"/>
        <end position="171"/>
    </location>
</feature>
<dbReference type="Proteomes" id="UP000285757">
    <property type="component" value="Unassembled WGS sequence"/>
</dbReference>
<dbReference type="EMBL" id="MOBU01000006">
    <property type="protein sequence ID" value="RON69405.1"/>
    <property type="molecule type" value="Genomic_DNA"/>
</dbReference>
<gene>
    <name evidence="2" type="ORF">BK671_08195</name>
</gene>
<dbReference type="AlphaFoldDB" id="A0A423LM94"/>
<comment type="caution">
    <text evidence="2">The sequence shown here is derived from an EMBL/GenBank/DDBJ whole genome shotgun (WGS) entry which is preliminary data.</text>
</comment>
<organism evidence="2 3">
    <name type="scientific">Pseudomonas fluorescens</name>
    <dbReference type="NCBI Taxonomy" id="294"/>
    <lineage>
        <taxon>Bacteria</taxon>
        <taxon>Pseudomonadati</taxon>
        <taxon>Pseudomonadota</taxon>
        <taxon>Gammaproteobacteria</taxon>
        <taxon>Pseudomonadales</taxon>
        <taxon>Pseudomonadaceae</taxon>
        <taxon>Pseudomonas</taxon>
    </lineage>
</organism>
<reference evidence="2 3" key="1">
    <citation type="submission" date="2016-10" db="EMBL/GenBank/DDBJ databases">
        <title>Comparative genome analysis of multiple Pseudomonas spp. focuses on biocontrol and plant growth promoting traits.</title>
        <authorList>
            <person name="Tao X.-Y."/>
            <person name="Taylor C.G."/>
        </authorList>
    </citation>
    <scope>NUCLEOTIDE SEQUENCE [LARGE SCALE GENOMIC DNA]</scope>
    <source>
        <strain evidence="2 3">24D3</strain>
    </source>
</reference>
<keyword evidence="1" id="KW-0472">Membrane</keyword>
<dbReference type="RefSeq" id="WP_123531498.1">
    <property type="nucleotide sequence ID" value="NZ_MOBU01000006.1"/>
</dbReference>
<name>A0A423LM94_PSEFL</name>
<feature type="transmembrane region" description="Helical" evidence="1">
    <location>
        <begin position="66"/>
        <end position="89"/>
    </location>
</feature>
<feature type="transmembrane region" description="Helical" evidence="1">
    <location>
        <begin position="12"/>
        <end position="35"/>
    </location>
</feature>
<evidence type="ECO:0000313" key="2">
    <source>
        <dbReference type="EMBL" id="RON69405.1"/>
    </source>
</evidence>
<keyword evidence="1" id="KW-1133">Transmembrane helix</keyword>
<evidence type="ECO:0000256" key="1">
    <source>
        <dbReference type="SAM" id="Phobius"/>
    </source>
</evidence>
<protein>
    <submittedName>
        <fullName evidence="2">DUF2975 domain-containing protein</fullName>
    </submittedName>
</protein>
<dbReference type="InterPro" id="IPR021354">
    <property type="entry name" value="DUF2975"/>
</dbReference>
<sequence length="185" mass="20385">MTNDNLARHSRLMATCTQILIIGMLVWNTACWIFPEFARQYGIGFNLTAVGLNADYNVDVGNMPGWQIAGGLFLSSIPLLMLAYGLIALRRLFQLYSEGQYFSERSSALLGKVGFGVIMWVLLSFVLTPAISVWVTFLQPPGEGFLTIAFSPSDLVSLFLAASVMVVARIHQKGTALARENNQFI</sequence>
<feature type="transmembrane region" description="Helical" evidence="1">
    <location>
        <begin position="109"/>
        <end position="135"/>
    </location>
</feature>